<protein>
    <submittedName>
        <fullName evidence="1">Uncharacterized protein</fullName>
    </submittedName>
</protein>
<keyword evidence="2" id="KW-1185">Reference proteome</keyword>
<organism evidence="1 2">
    <name type="scientific">Channa argus</name>
    <name type="common">Northern snakehead</name>
    <name type="synonym">Ophicephalus argus</name>
    <dbReference type="NCBI Taxonomy" id="215402"/>
    <lineage>
        <taxon>Eukaryota</taxon>
        <taxon>Metazoa</taxon>
        <taxon>Chordata</taxon>
        <taxon>Craniata</taxon>
        <taxon>Vertebrata</taxon>
        <taxon>Euteleostomi</taxon>
        <taxon>Actinopterygii</taxon>
        <taxon>Neopterygii</taxon>
        <taxon>Teleostei</taxon>
        <taxon>Neoteleostei</taxon>
        <taxon>Acanthomorphata</taxon>
        <taxon>Anabantaria</taxon>
        <taxon>Anabantiformes</taxon>
        <taxon>Channoidei</taxon>
        <taxon>Channidae</taxon>
        <taxon>Channa</taxon>
    </lineage>
</organism>
<accession>A0A6G1Q8V4</accession>
<reference evidence="2" key="2">
    <citation type="submission" date="2019-02" db="EMBL/GenBank/DDBJ databases">
        <title>Opniocepnalus argus Var Kimnra genome.</title>
        <authorList>
            <person name="Zhou C."/>
            <person name="Xiao S."/>
        </authorList>
    </citation>
    <scope>NUCLEOTIDE SEQUENCE [LARGE SCALE GENOMIC DNA]</scope>
</reference>
<evidence type="ECO:0000313" key="2">
    <source>
        <dbReference type="Proteomes" id="UP000503349"/>
    </source>
</evidence>
<reference evidence="1 2" key="1">
    <citation type="submission" date="2019-02" db="EMBL/GenBank/DDBJ databases">
        <title>Opniocepnalus argus genome.</title>
        <authorList>
            <person name="Zhou C."/>
            <person name="Xiao S."/>
        </authorList>
    </citation>
    <scope>NUCLEOTIDE SEQUENCE [LARGE SCALE GENOMIC DNA]</scope>
    <source>
        <strain evidence="1">OARG1902GOOAL</strain>
        <tissue evidence="1">Muscle</tissue>
    </source>
</reference>
<dbReference type="AlphaFoldDB" id="A0A6G1Q8V4"/>
<gene>
    <name evidence="1" type="ORF">EXN66_Car014767</name>
</gene>
<evidence type="ECO:0000313" key="1">
    <source>
        <dbReference type="EMBL" id="KAF3699080.1"/>
    </source>
</evidence>
<proteinExistence type="predicted"/>
<dbReference type="Proteomes" id="UP000503349">
    <property type="component" value="Chromosome 14"/>
</dbReference>
<name>A0A6G1Q8V4_CHAAH</name>
<sequence length="50" mass="5598">MIAMLESVSPAKCLKTGSHLYIQDILIYKLSFIAQAEHVISTAFAQCFHK</sequence>
<dbReference type="EMBL" id="CM015725">
    <property type="protein sequence ID" value="KAF3699080.1"/>
    <property type="molecule type" value="Genomic_DNA"/>
</dbReference>